<evidence type="ECO:0000256" key="12">
    <source>
        <dbReference type="RuleBase" id="RU368089"/>
    </source>
</evidence>
<keyword evidence="8 12" id="KW-0472">Membrane</keyword>
<gene>
    <name evidence="15" type="ORF">ASIM_LOCUS126</name>
</gene>
<evidence type="ECO:0000256" key="7">
    <source>
        <dbReference type="ARBA" id="ARBA00022989"/>
    </source>
</evidence>
<organism evidence="17">
    <name type="scientific">Anisakis simplex</name>
    <name type="common">Herring worm</name>
    <dbReference type="NCBI Taxonomy" id="6269"/>
    <lineage>
        <taxon>Eukaryota</taxon>
        <taxon>Metazoa</taxon>
        <taxon>Ecdysozoa</taxon>
        <taxon>Nematoda</taxon>
        <taxon>Chromadorea</taxon>
        <taxon>Rhabditida</taxon>
        <taxon>Spirurina</taxon>
        <taxon>Ascaridomorpha</taxon>
        <taxon>Ascaridoidea</taxon>
        <taxon>Anisakidae</taxon>
        <taxon>Anisakis</taxon>
        <taxon>Anisakis simplex complex</taxon>
    </lineage>
</organism>
<keyword evidence="6" id="KW-0735">Signal-anchor</keyword>
<evidence type="ECO:0000259" key="14">
    <source>
        <dbReference type="Pfam" id="PF16923"/>
    </source>
</evidence>
<dbReference type="EC" id="3.2.1.106" evidence="11 12"/>
<comment type="similarity">
    <text evidence="2 12">Belongs to the glycosyl hydrolase 63 family.</text>
</comment>
<dbReference type="OrthoDB" id="410058at2759"/>
<dbReference type="InterPro" id="IPR038518">
    <property type="entry name" value="Glyco_hydro_63N_sf"/>
</dbReference>
<dbReference type="WBParaSite" id="ASIM_0000021101-mRNA-1">
    <property type="protein sequence ID" value="ASIM_0000021101-mRNA-1"/>
    <property type="gene ID" value="ASIM_0000021101"/>
</dbReference>
<feature type="transmembrane region" description="Helical" evidence="12">
    <location>
        <begin position="55"/>
        <end position="73"/>
    </location>
</feature>
<evidence type="ECO:0000256" key="2">
    <source>
        <dbReference type="ARBA" id="ARBA00010833"/>
    </source>
</evidence>
<evidence type="ECO:0000256" key="8">
    <source>
        <dbReference type="ARBA" id="ARBA00023136"/>
    </source>
</evidence>
<dbReference type="GO" id="GO:0004573">
    <property type="term" value="F:Glc3Man9GlcNAc2 oligosaccharide glucosidase activity"/>
    <property type="evidence" value="ECO:0007669"/>
    <property type="project" value="UniProtKB-UniRule"/>
</dbReference>
<comment type="function">
    <text evidence="12">Cleaves the distal alpha 1,2-linked glucose residue from the Glc(3)Man(9)GlcNAc(2) oligosaccharide precursor.</text>
</comment>
<dbReference type="SUPFAM" id="SSF48208">
    <property type="entry name" value="Six-hairpin glycosidases"/>
    <property type="match status" value="1"/>
</dbReference>
<dbReference type="InterPro" id="IPR012341">
    <property type="entry name" value="6hp_glycosidase-like_sf"/>
</dbReference>
<evidence type="ECO:0000256" key="1">
    <source>
        <dbReference type="ARBA" id="ARBA00004648"/>
    </source>
</evidence>
<dbReference type="PANTHER" id="PTHR10412:SF11">
    <property type="entry name" value="MANNOSYL-OLIGOSACCHARIDE GLUCOSIDASE"/>
    <property type="match status" value="1"/>
</dbReference>
<evidence type="ECO:0000259" key="13">
    <source>
        <dbReference type="Pfam" id="PF03200"/>
    </source>
</evidence>
<keyword evidence="4 12" id="KW-0378">Hydrolase</keyword>
<evidence type="ECO:0000313" key="16">
    <source>
        <dbReference type="Proteomes" id="UP000267096"/>
    </source>
</evidence>
<evidence type="ECO:0000256" key="11">
    <source>
        <dbReference type="ARBA" id="ARBA00038888"/>
    </source>
</evidence>
<dbReference type="PANTHER" id="PTHR10412">
    <property type="entry name" value="MANNOSYL-OLIGOSACCHARIDE GLUCOSIDASE"/>
    <property type="match status" value="1"/>
</dbReference>
<accession>A0A0M3IY93</accession>
<reference evidence="17" key="1">
    <citation type="submission" date="2017-02" db="UniProtKB">
        <authorList>
            <consortium name="WormBaseParasite"/>
        </authorList>
    </citation>
    <scope>IDENTIFICATION</scope>
</reference>
<dbReference type="InterPro" id="IPR004888">
    <property type="entry name" value="Glycoside_hydrolase_63"/>
</dbReference>
<evidence type="ECO:0000313" key="17">
    <source>
        <dbReference type="WBParaSite" id="ASIM_0000021101-mRNA-1"/>
    </source>
</evidence>
<dbReference type="Pfam" id="PF16923">
    <property type="entry name" value="Glyco_hydro_63N"/>
    <property type="match status" value="1"/>
</dbReference>
<evidence type="ECO:0000313" key="15">
    <source>
        <dbReference type="EMBL" id="VDK17395.1"/>
    </source>
</evidence>
<reference evidence="15 16" key="2">
    <citation type="submission" date="2018-11" db="EMBL/GenBank/DDBJ databases">
        <authorList>
            <consortium name="Pathogen Informatics"/>
        </authorList>
    </citation>
    <scope>NUCLEOTIDE SEQUENCE [LARGE SCALE GENOMIC DNA]</scope>
</reference>
<sequence length="828" mass="95937">MKTRTMITSSGGAAYCCLEHKNMKRPPKTAHHHPAKGNIANGDRRTKKESFMWKIYYVTILVVIVSIGAQYYYHNYIYLPGLISQKSELPVLDLGLDRKQWGTYRSHLYFGLRTPHPDSPLFGMIWYEQPGMNVMVPPVRHWCAQNEGIKSFGWNLADGRSFGCQTIRDTSFDLKTDWVNKQHSWTARVSTESTLDTKVALIFYLLVQEEESYLHSLNNGAELLDSFSGFSRLLGNFTVKFVAKASPNHERSFLADRSSEHLDITKIKETIISVTEVDRNYQTLRLPNRYMSNEDIDGDERMKFIAVQINLPMNSSVEISFANDETEPPRSEQFDTILKERTEAFTEKFERIFGLAAKSYSGFYQYMGRYALSNMLGSIGYTSGFNRVQSIFSTKQSKYGKHELFTSCPSRSTFPRGFLWDEGFHHLLIRKFDPELSLQIISSWLNTMNAQGWIPREMILSGEDEMLVPNEFLIQRDSIANPPMFFYLIQRFLDDEEFMRSHRDGLVRLYARLRLWHAWLNSTQVGPQAGTYRWHGRNASTDLELNPKTLPSGLDDYPRATHPTDQEYHLDIRSWMAVAAKTLSQLAILAEDELGAETYRADADYLQDIQLLNKLHWSETSKRYCDYGLHSSHVELRRQMDMKEFQSKSQNRNNPNMPPPPMKRIVHDTPKLGLVENTFGYLSLYPVMLKLLPHDSDNLRIILENLRSEKDLWSKYGLRSISKQSPYYQAHNTEHDPPYWRGAVWINMNYMMLSALKYYASLAGPNQEVAFHIYSQLRNNVVANMVREFKRTGYLWENYADDDGQGRGAHPFTGWSSLVLSIMAEQYD</sequence>
<dbReference type="Gene3D" id="1.50.10.10">
    <property type="match status" value="1"/>
</dbReference>
<dbReference type="InterPro" id="IPR008928">
    <property type="entry name" value="6-hairpin_glycosidase_sf"/>
</dbReference>
<dbReference type="Gene3D" id="2.70.98.110">
    <property type="entry name" value="Glycosyl hydrolase family 63, N-terminal domain"/>
    <property type="match status" value="1"/>
</dbReference>
<dbReference type="GO" id="GO:0005789">
    <property type="term" value="C:endoplasmic reticulum membrane"/>
    <property type="evidence" value="ECO:0007669"/>
    <property type="project" value="UniProtKB-SubCell"/>
</dbReference>
<dbReference type="Pfam" id="PF03200">
    <property type="entry name" value="Glyco_hydro_63"/>
    <property type="match status" value="1"/>
</dbReference>
<evidence type="ECO:0000256" key="5">
    <source>
        <dbReference type="ARBA" id="ARBA00022824"/>
    </source>
</evidence>
<evidence type="ECO:0000256" key="9">
    <source>
        <dbReference type="ARBA" id="ARBA00023180"/>
    </source>
</evidence>
<dbReference type="GO" id="GO:0009311">
    <property type="term" value="P:oligosaccharide metabolic process"/>
    <property type="evidence" value="ECO:0007669"/>
    <property type="project" value="UniProtKB-UniRule"/>
</dbReference>
<comment type="subcellular location">
    <subcellularLocation>
        <location evidence="1 12">Endoplasmic reticulum membrane</location>
        <topology evidence="1 12">Single-pass type II membrane protein</topology>
    </subcellularLocation>
</comment>
<dbReference type="GO" id="GO:0006487">
    <property type="term" value="P:protein N-linked glycosylation"/>
    <property type="evidence" value="ECO:0007669"/>
    <property type="project" value="UniProtKB-UniRule"/>
</dbReference>
<keyword evidence="3 12" id="KW-0812">Transmembrane</keyword>
<evidence type="ECO:0000256" key="10">
    <source>
        <dbReference type="ARBA" id="ARBA00023295"/>
    </source>
</evidence>
<evidence type="ECO:0000256" key="4">
    <source>
        <dbReference type="ARBA" id="ARBA00022801"/>
    </source>
</evidence>
<protein>
    <recommendedName>
        <fullName evidence="11 12">Mannosyl-oligosaccharide glucosidase</fullName>
        <ecNumber evidence="11 12">3.2.1.106</ecNumber>
    </recommendedName>
</protein>
<dbReference type="InterPro" id="IPR031335">
    <property type="entry name" value="Glyco_hydro_63_C"/>
</dbReference>
<evidence type="ECO:0000256" key="3">
    <source>
        <dbReference type="ARBA" id="ARBA00022692"/>
    </source>
</evidence>
<keyword evidence="7 12" id="KW-1133">Transmembrane helix</keyword>
<keyword evidence="9" id="KW-0325">Glycoprotein</keyword>
<dbReference type="InterPro" id="IPR031631">
    <property type="entry name" value="Glyco_hydro_63N"/>
</dbReference>
<keyword evidence="16" id="KW-1185">Reference proteome</keyword>
<keyword evidence="10 12" id="KW-0326">Glycosidase</keyword>
<dbReference type="Proteomes" id="UP000267096">
    <property type="component" value="Unassembled WGS sequence"/>
</dbReference>
<proteinExistence type="inferred from homology"/>
<name>A0A0M3IY93_ANISI</name>
<keyword evidence="5 12" id="KW-0256">Endoplasmic reticulum</keyword>
<feature type="domain" description="Glycosyl hydrolase family 63 N-terminal" evidence="14">
    <location>
        <begin position="101"/>
        <end position="262"/>
    </location>
</feature>
<dbReference type="AlphaFoldDB" id="A0A0M3IY93"/>
<evidence type="ECO:0000256" key="6">
    <source>
        <dbReference type="ARBA" id="ARBA00022968"/>
    </source>
</evidence>
<comment type="catalytic activity">
    <reaction evidence="12">
        <text>N(4)-(alpha-D-Glc-(1-&gt;2)-alpha-D-Glc-(1-&gt;3)-alpha-D-Glc-(1-&gt;3)-alpha-D-Man-(1-&gt;2)-alpha-D-Man-(1-&gt;2)-alpha-D-Man-(1-&gt;3)-[alpha-D-Man-(1-&gt;2)-alpha-D-Man-(1-&gt;3)-[alpha-D-Man-(1-&gt;2)-alpha-D-Man-(1-&gt;6)]-alpha-D-Man-(1-&gt;6)]-beta-D-Man-(1-&gt;4)-beta-D-GlcNAc-(1-&gt;4)-beta-D-GlcNAc)-L-asparaginyl-[protein] + H2O = N(4)-(alpha-D-Glc-(1-&gt;3)-alpha-D-Glc-(1-&gt;3)-alpha-D-Man-(1-&gt;2)-alpha-D-Man-(1-&gt;2)-alpha-D-Man-(1-&gt;3)-[alpha-D-Man-(1-&gt;2)-alpha-D-Man-(1-&gt;3)-[alpha-D-Man-(1-&gt;2)-alpha-D-Man-(1-&gt;6)]-alpha-D-Man-(1-&gt;6)]-beta-D-Man-(1-&gt;4)-beta-D-GlcNAc-(1-&gt;4)-beta-D-GlcNAc)-L-asparaginyl-[protein] + beta-D-glucose</text>
        <dbReference type="Rhea" id="RHEA:55988"/>
        <dbReference type="Rhea" id="RHEA-COMP:12806"/>
        <dbReference type="Rhea" id="RHEA-COMP:14355"/>
        <dbReference type="ChEBI" id="CHEBI:15377"/>
        <dbReference type="ChEBI" id="CHEBI:15903"/>
        <dbReference type="ChEBI" id="CHEBI:59082"/>
        <dbReference type="ChEBI" id="CHEBI:132537"/>
        <dbReference type="EC" id="3.2.1.106"/>
    </reaction>
</comment>
<dbReference type="EMBL" id="UYRR01000039">
    <property type="protein sequence ID" value="VDK17395.1"/>
    <property type="molecule type" value="Genomic_DNA"/>
</dbReference>
<feature type="domain" description="Glycosyl hydrolase family 63 C-terminal" evidence="13">
    <location>
        <begin position="331"/>
        <end position="825"/>
    </location>
</feature>